<keyword evidence="4" id="KW-0808">Transferase</keyword>
<comment type="caution">
    <text evidence="4">The sequence shown here is derived from an EMBL/GenBank/DDBJ whole genome shotgun (WGS) entry which is preliminary data.</text>
</comment>
<organism evidence="4 5">
    <name type="scientific">Nocardiopsis codii</name>
    <dbReference type="NCBI Taxonomy" id="3065942"/>
    <lineage>
        <taxon>Bacteria</taxon>
        <taxon>Bacillati</taxon>
        <taxon>Actinomycetota</taxon>
        <taxon>Actinomycetes</taxon>
        <taxon>Streptosporangiales</taxon>
        <taxon>Nocardiopsidaceae</taxon>
        <taxon>Nocardiopsis</taxon>
    </lineage>
</organism>
<evidence type="ECO:0000256" key="1">
    <source>
        <dbReference type="ARBA" id="ARBA00001933"/>
    </source>
</evidence>
<evidence type="ECO:0000256" key="2">
    <source>
        <dbReference type="ARBA" id="ARBA00022898"/>
    </source>
</evidence>
<accession>A0ABU7KAL3</accession>
<name>A0ABU7KAL3_9ACTN</name>
<keyword evidence="5" id="KW-1185">Reference proteome</keyword>
<sequence length="436" mass="46792">MEGTREALDITCTRTRDADRKNPLLLERGRGATFVDVQGRSYVDFTSCTGAAPLGMGHPRIVEAVTRHLTAGGGVLPGTMSRVRVDLARRLLDLFPQSERVAFMRTGSCATTAAVRLARVATGKDVVLTSGYHGWHDWQLQYQGDTRQRASDPRVHHFGYDADHLLALCRRFADDLAAVISSPEHDVMPTEHLEQLIAITHDFGAVAVLDEVMTGFRVGPGGLTARLDPTPDVTVLSKGLANGSALSAVLLGPRVADAHEAGDLGNTYLRETTPFVVALETMDLLIEETERLHRTTATLGSGLNDVFATAGYPACAVWDDGILHLVFAGDDLADDFYRTMLGRGLFLGTGGTVLPGAGVTEEHVDLAVRAARGIAERAAGTGLTTPVDARGDSSLRRPFADFCTDSFHTTPAVADLWWTTKVAAQVTPAHEKGEAR</sequence>
<dbReference type="InterPro" id="IPR015424">
    <property type="entry name" value="PyrdxlP-dep_Trfase"/>
</dbReference>
<dbReference type="Gene3D" id="3.90.1150.10">
    <property type="entry name" value="Aspartate Aminotransferase, domain 1"/>
    <property type="match status" value="1"/>
</dbReference>
<comment type="cofactor">
    <cofactor evidence="1">
        <name>pyridoxal 5'-phosphate</name>
        <dbReference type="ChEBI" id="CHEBI:597326"/>
    </cofactor>
</comment>
<keyword evidence="4" id="KW-0032">Aminotransferase</keyword>
<evidence type="ECO:0000256" key="3">
    <source>
        <dbReference type="RuleBase" id="RU003560"/>
    </source>
</evidence>
<reference evidence="4 5" key="1">
    <citation type="submission" date="2023-08" db="EMBL/GenBank/DDBJ databases">
        <authorList>
            <person name="Girao M."/>
            <person name="Carvalho M.F."/>
        </authorList>
    </citation>
    <scope>NUCLEOTIDE SEQUENCE [LARGE SCALE GENOMIC DNA]</scope>
    <source>
        <strain evidence="4 5">CT-R113</strain>
    </source>
</reference>
<dbReference type="InterPro" id="IPR015422">
    <property type="entry name" value="PyrdxlP-dep_Trfase_small"/>
</dbReference>
<dbReference type="GO" id="GO:0008483">
    <property type="term" value="F:transaminase activity"/>
    <property type="evidence" value="ECO:0007669"/>
    <property type="project" value="UniProtKB-KW"/>
</dbReference>
<dbReference type="EMBL" id="JAUZMY010000018">
    <property type="protein sequence ID" value="MEE2039275.1"/>
    <property type="molecule type" value="Genomic_DNA"/>
</dbReference>
<dbReference type="PANTHER" id="PTHR43713:SF3">
    <property type="entry name" value="GLUTAMATE-1-SEMIALDEHYDE 2,1-AMINOMUTASE 1, CHLOROPLASTIC-RELATED"/>
    <property type="match status" value="1"/>
</dbReference>
<protein>
    <submittedName>
        <fullName evidence="4">Aminotransferase class III-fold pyridoxal phosphate-dependent enzyme</fullName>
    </submittedName>
</protein>
<evidence type="ECO:0000313" key="4">
    <source>
        <dbReference type="EMBL" id="MEE2039275.1"/>
    </source>
</evidence>
<proteinExistence type="inferred from homology"/>
<keyword evidence="2 3" id="KW-0663">Pyridoxal phosphate</keyword>
<comment type="similarity">
    <text evidence="3">Belongs to the class-III pyridoxal-phosphate-dependent aminotransferase family.</text>
</comment>
<dbReference type="InterPro" id="IPR005814">
    <property type="entry name" value="Aminotrans_3"/>
</dbReference>
<dbReference type="PANTHER" id="PTHR43713">
    <property type="entry name" value="GLUTAMATE-1-SEMIALDEHYDE 2,1-AMINOMUTASE"/>
    <property type="match status" value="1"/>
</dbReference>
<dbReference type="Gene3D" id="3.40.640.10">
    <property type="entry name" value="Type I PLP-dependent aspartate aminotransferase-like (Major domain)"/>
    <property type="match status" value="1"/>
</dbReference>
<dbReference type="RefSeq" id="WP_330093049.1">
    <property type="nucleotide sequence ID" value="NZ_JAUZMY010000018.1"/>
</dbReference>
<evidence type="ECO:0000313" key="5">
    <source>
        <dbReference type="Proteomes" id="UP001356095"/>
    </source>
</evidence>
<dbReference type="InterPro" id="IPR015421">
    <property type="entry name" value="PyrdxlP-dep_Trfase_major"/>
</dbReference>
<dbReference type="SUPFAM" id="SSF53383">
    <property type="entry name" value="PLP-dependent transferases"/>
    <property type="match status" value="1"/>
</dbReference>
<gene>
    <name evidence="4" type="ORF">Q8791_18830</name>
</gene>
<dbReference type="Proteomes" id="UP001356095">
    <property type="component" value="Unassembled WGS sequence"/>
</dbReference>
<dbReference type="Pfam" id="PF00202">
    <property type="entry name" value="Aminotran_3"/>
    <property type="match status" value="1"/>
</dbReference>